<protein>
    <submittedName>
        <fullName evidence="2">Gx transporter family protein</fullName>
    </submittedName>
</protein>
<dbReference type="PIRSF" id="PIRSF027391">
    <property type="entry name" value="Hpre_diP_synt_I"/>
    <property type="match status" value="1"/>
</dbReference>
<name>A0AAE3ALK9_9FIRM</name>
<evidence type="ECO:0000313" key="2">
    <source>
        <dbReference type="EMBL" id="MCC2136990.1"/>
    </source>
</evidence>
<gene>
    <name evidence="2" type="ORF">LKD31_08150</name>
</gene>
<dbReference type="InterPro" id="IPR014535">
    <property type="entry name" value="Hpre_diP_synt_I"/>
</dbReference>
<proteinExistence type="predicted"/>
<keyword evidence="1" id="KW-1133">Transmembrane helix</keyword>
<reference evidence="2" key="1">
    <citation type="submission" date="2021-10" db="EMBL/GenBank/DDBJ databases">
        <title>Anaerobic single-cell dispensing facilitates the cultivation of human gut bacteria.</title>
        <authorList>
            <person name="Afrizal A."/>
        </authorList>
    </citation>
    <scope>NUCLEOTIDE SEQUENCE</scope>
    <source>
        <strain evidence="2">CLA-AA-H250</strain>
    </source>
</reference>
<feature type="transmembrane region" description="Helical" evidence="1">
    <location>
        <begin position="138"/>
        <end position="160"/>
    </location>
</feature>
<dbReference type="Pfam" id="PF07456">
    <property type="entry name" value="Hpre_diP_synt_I"/>
    <property type="match status" value="1"/>
</dbReference>
<sequence length="168" mass="17375">MKKKAEHIALIGLLGALALVLGILENLLPPLPGMPPGAKAGLSNLVTMFAAGAIGLPAALFIAAIKGLFAFLTRGVSAGLMSLCGGLLSTLIMGILWKKTKFTPVFIGVCGAFGHNLAQLLVALWMTGFGALGYIPALVLYSVVCGICTGLLLQVLLPLLEKLPVLRK</sequence>
<organism evidence="2 3">
    <name type="scientific">Hominenteromicrobium mulieris</name>
    <dbReference type="NCBI Taxonomy" id="2885357"/>
    <lineage>
        <taxon>Bacteria</taxon>
        <taxon>Bacillati</taxon>
        <taxon>Bacillota</taxon>
        <taxon>Clostridia</taxon>
        <taxon>Eubacteriales</taxon>
        <taxon>Oscillospiraceae</taxon>
        <taxon>Hominenteromicrobium</taxon>
    </lineage>
</organism>
<dbReference type="AlphaFoldDB" id="A0AAE3ALK9"/>
<evidence type="ECO:0000313" key="3">
    <source>
        <dbReference type="Proteomes" id="UP001199424"/>
    </source>
</evidence>
<keyword evidence="1" id="KW-0472">Membrane</keyword>
<feature type="transmembrane region" description="Helical" evidence="1">
    <location>
        <begin position="76"/>
        <end position="97"/>
    </location>
</feature>
<dbReference type="EMBL" id="JAJEQC010000007">
    <property type="protein sequence ID" value="MCC2136990.1"/>
    <property type="molecule type" value="Genomic_DNA"/>
</dbReference>
<keyword evidence="1" id="KW-0812">Transmembrane</keyword>
<accession>A0AAE3ALK9</accession>
<dbReference type="Proteomes" id="UP001199424">
    <property type="component" value="Unassembled WGS sequence"/>
</dbReference>
<feature type="transmembrane region" description="Helical" evidence="1">
    <location>
        <begin position="103"/>
        <end position="126"/>
    </location>
</feature>
<dbReference type="Gene3D" id="1.10.1760.20">
    <property type="match status" value="1"/>
</dbReference>
<dbReference type="InterPro" id="IPR010898">
    <property type="entry name" value="Hpre_diP_synth_I"/>
</dbReference>
<dbReference type="RefSeq" id="WP_308449329.1">
    <property type="nucleotide sequence ID" value="NZ_JAJEQC010000007.1"/>
</dbReference>
<evidence type="ECO:0000256" key="1">
    <source>
        <dbReference type="SAM" id="Phobius"/>
    </source>
</evidence>
<keyword evidence="3" id="KW-1185">Reference proteome</keyword>
<feature type="transmembrane region" description="Helical" evidence="1">
    <location>
        <begin position="46"/>
        <end position="69"/>
    </location>
</feature>
<comment type="caution">
    <text evidence="2">The sequence shown here is derived from an EMBL/GenBank/DDBJ whole genome shotgun (WGS) entry which is preliminary data.</text>
</comment>